<dbReference type="EMBL" id="FNUG01000008">
    <property type="protein sequence ID" value="SEF08232.1"/>
    <property type="molecule type" value="Genomic_DNA"/>
</dbReference>
<evidence type="ECO:0000313" key="3">
    <source>
        <dbReference type="Proteomes" id="UP000199448"/>
    </source>
</evidence>
<name>A0A1H5P2M2_9FLAO</name>
<sequence>MKTELSITDNEFLRQFESEIEGELAKIEYSSQDRKIFLTKLVMSDTLKEKGYLEPFITKVLDEIRARETRVMPTSPAVARFMRKYRRKYKDLLPVGINI</sequence>
<dbReference type="RefSeq" id="WP_093113974.1">
    <property type="nucleotide sequence ID" value="NZ_FNGG01000008.1"/>
</dbReference>
<dbReference type="PROSITE" id="PS51729">
    <property type="entry name" value="GNAT_YJDJ"/>
    <property type="match status" value="1"/>
</dbReference>
<dbReference type="AlphaFoldDB" id="A0A1H5P2M2"/>
<dbReference type="Pfam" id="PF14542">
    <property type="entry name" value="Acetyltransf_CG"/>
    <property type="match status" value="1"/>
</dbReference>
<dbReference type="Proteomes" id="UP000199448">
    <property type="component" value="Unassembled WGS sequence"/>
</dbReference>
<gene>
    <name evidence="2" type="ORF">SAMN04488034_10854</name>
</gene>
<organism evidence="2 3">
    <name type="scientific">Salinimicrobium catena</name>
    <dbReference type="NCBI Taxonomy" id="390640"/>
    <lineage>
        <taxon>Bacteria</taxon>
        <taxon>Pseudomonadati</taxon>
        <taxon>Bacteroidota</taxon>
        <taxon>Flavobacteriia</taxon>
        <taxon>Flavobacteriales</taxon>
        <taxon>Flavobacteriaceae</taxon>
        <taxon>Salinimicrobium</taxon>
    </lineage>
</organism>
<accession>A0A1H5P2M2</accession>
<proteinExistence type="predicted"/>
<dbReference type="SUPFAM" id="SSF55729">
    <property type="entry name" value="Acyl-CoA N-acyltransferases (Nat)"/>
    <property type="match status" value="1"/>
</dbReference>
<dbReference type="InterPro" id="IPR031165">
    <property type="entry name" value="GNAT_YJDJ"/>
</dbReference>
<dbReference type="InterPro" id="IPR016181">
    <property type="entry name" value="Acyl_CoA_acyltransferase"/>
</dbReference>
<dbReference type="OrthoDB" id="1149100at2"/>
<dbReference type="Gene3D" id="3.40.630.30">
    <property type="match status" value="1"/>
</dbReference>
<evidence type="ECO:0000259" key="1">
    <source>
        <dbReference type="PROSITE" id="PS51729"/>
    </source>
</evidence>
<reference evidence="2 3" key="1">
    <citation type="submission" date="2016-10" db="EMBL/GenBank/DDBJ databases">
        <authorList>
            <person name="de Groot N.N."/>
        </authorList>
    </citation>
    <scope>NUCLEOTIDE SEQUENCE [LARGE SCALE GENOMIC DNA]</scope>
    <source>
        <strain evidence="2 3">DSM 23553</strain>
    </source>
</reference>
<protein>
    <recommendedName>
        <fullName evidence="1">N-acetyltransferase domain-containing protein</fullName>
    </recommendedName>
</protein>
<dbReference type="STRING" id="390640.SAMN04488034_10854"/>
<evidence type="ECO:0000313" key="2">
    <source>
        <dbReference type="EMBL" id="SEF08232.1"/>
    </source>
</evidence>
<feature type="domain" description="N-acetyltransferase" evidence="1">
    <location>
        <begin position="8"/>
        <end position="94"/>
    </location>
</feature>
<keyword evidence="3" id="KW-1185">Reference proteome</keyword>